<feature type="region of interest" description="Disordered" evidence="1">
    <location>
        <begin position="251"/>
        <end position="366"/>
    </location>
</feature>
<name>A0A482XRB5_LAOST</name>
<evidence type="ECO:0000256" key="2">
    <source>
        <dbReference type="SAM" id="Phobius"/>
    </source>
</evidence>
<protein>
    <submittedName>
        <fullName evidence="3">Uncharacterized protein</fullName>
    </submittedName>
</protein>
<keyword evidence="2" id="KW-0812">Transmembrane</keyword>
<feature type="non-terminal residue" evidence="3">
    <location>
        <position position="1"/>
    </location>
</feature>
<dbReference type="Proteomes" id="UP000291343">
    <property type="component" value="Unassembled WGS sequence"/>
</dbReference>
<keyword evidence="4" id="KW-1185">Reference proteome</keyword>
<reference evidence="3 4" key="1">
    <citation type="journal article" date="2017" name="Gigascience">
        <title>Genome sequence of the small brown planthopper, Laodelphax striatellus.</title>
        <authorList>
            <person name="Zhu J."/>
            <person name="Jiang F."/>
            <person name="Wang X."/>
            <person name="Yang P."/>
            <person name="Bao Y."/>
            <person name="Zhao W."/>
            <person name="Wang W."/>
            <person name="Lu H."/>
            <person name="Wang Q."/>
            <person name="Cui N."/>
            <person name="Li J."/>
            <person name="Chen X."/>
            <person name="Luo L."/>
            <person name="Yu J."/>
            <person name="Kang L."/>
            <person name="Cui F."/>
        </authorList>
    </citation>
    <scope>NUCLEOTIDE SEQUENCE [LARGE SCALE GENOMIC DNA]</scope>
    <source>
        <strain evidence="3">Lst14</strain>
    </source>
</reference>
<keyword evidence="2" id="KW-1133">Transmembrane helix</keyword>
<evidence type="ECO:0000313" key="4">
    <source>
        <dbReference type="Proteomes" id="UP000291343"/>
    </source>
</evidence>
<feature type="transmembrane region" description="Helical" evidence="2">
    <location>
        <begin position="406"/>
        <end position="429"/>
    </location>
</feature>
<evidence type="ECO:0000256" key="1">
    <source>
        <dbReference type="SAM" id="MobiDB-lite"/>
    </source>
</evidence>
<keyword evidence="2" id="KW-0472">Membrane</keyword>
<accession>A0A482XRB5</accession>
<dbReference type="OrthoDB" id="10051804at2759"/>
<organism evidence="3 4">
    <name type="scientific">Laodelphax striatellus</name>
    <name type="common">Small brown planthopper</name>
    <name type="synonym">Delphax striatella</name>
    <dbReference type="NCBI Taxonomy" id="195883"/>
    <lineage>
        <taxon>Eukaryota</taxon>
        <taxon>Metazoa</taxon>
        <taxon>Ecdysozoa</taxon>
        <taxon>Arthropoda</taxon>
        <taxon>Hexapoda</taxon>
        <taxon>Insecta</taxon>
        <taxon>Pterygota</taxon>
        <taxon>Neoptera</taxon>
        <taxon>Paraneoptera</taxon>
        <taxon>Hemiptera</taxon>
        <taxon>Auchenorrhyncha</taxon>
        <taxon>Fulgoroidea</taxon>
        <taxon>Delphacidae</taxon>
        <taxon>Criomorphinae</taxon>
        <taxon>Laodelphax</taxon>
    </lineage>
</organism>
<dbReference type="AlphaFoldDB" id="A0A482XRB5"/>
<evidence type="ECO:0000313" key="3">
    <source>
        <dbReference type="EMBL" id="RZF48009.1"/>
    </source>
</evidence>
<sequence>QSVWSEQGASVLLSSIPPLAASTGHCNLPRITCLSPQLVLESAPQDSFLLDIKINMAVDQNQFPVGRIFTITLVLVSRLSLGSSQCSKQEYQQCVYLADPLLKDPHLIYPDNPTDVDKVCRTWTQFVDCVKRYTDRCFSDIKKQEFNKAVESPIDSVHQLCTDSKYQKEYLKHAACMKSTLTEDSHCGRHYRYLVSRVAGETNRNSICCAHYRFRECVLDQTQNSCSSDARPFSQQILDKSLSFLRDQCSNYSPTKEDCPGSEFYDATGRTDSGQPDLSTGLYQTRQQPSTAGTTPASPWSSQQPTDERYPGGTTRSDWTTSWVPGQGRTSETPPAETSSPDGSTRSSFGRGMTWGQPPPPTTPTWRVTQAPWYPTRPAAPGNAPDVNENTIDEPNQQGLEGNSSAVAICPLLAIVSTLCSLAVINVYVT</sequence>
<dbReference type="InParanoid" id="A0A482XRB5"/>
<comment type="caution">
    <text evidence="3">The sequence shown here is derived from an EMBL/GenBank/DDBJ whole genome shotgun (WGS) entry which is preliminary data.</text>
</comment>
<gene>
    <name evidence="3" type="ORF">LSTR_LSTR002075</name>
</gene>
<dbReference type="PANTHER" id="PTHR33964:SF9">
    <property type="match status" value="1"/>
</dbReference>
<dbReference type="PANTHER" id="PTHR33964">
    <property type="entry name" value="RE45066P-RELATED"/>
    <property type="match status" value="1"/>
</dbReference>
<feature type="compositionally biased region" description="Polar residues" evidence="1">
    <location>
        <begin position="270"/>
        <end position="305"/>
    </location>
</feature>
<dbReference type="EMBL" id="QKKF02002849">
    <property type="protein sequence ID" value="RZF48009.1"/>
    <property type="molecule type" value="Genomic_DNA"/>
</dbReference>
<feature type="compositionally biased region" description="Polar residues" evidence="1">
    <location>
        <begin position="314"/>
        <end position="348"/>
    </location>
</feature>
<proteinExistence type="predicted"/>